<dbReference type="KEGG" id="egl:EGR_09817"/>
<sequence>MGSGKNIVEYMHFCTGGGGGGLNDGEGLMNTRFLAAITSILQNVWSSISKAEAGVVAVEADNLPLA</sequence>
<dbReference type="GeneID" id="36345532"/>
<keyword evidence="2" id="KW-1185">Reference proteome</keyword>
<dbReference type="EMBL" id="APAU02000169">
    <property type="protein sequence ID" value="EUB55322.1"/>
    <property type="molecule type" value="Genomic_DNA"/>
</dbReference>
<proteinExistence type="predicted"/>
<evidence type="ECO:0000313" key="1">
    <source>
        <dbReference type="EMBL" id="EUB55322.1"/>
    </source>
</evidence>
<reference evidence="1 2" key="1">
    <citation type="journal article" date="2013" name="Nat. Genet.">
        <title>The genome of the hydatid tapeworm Echinococcus granulosus.</title>
        <authorList>
            <person name="Zheng H."/>
            <person name="Zhang W."/>
            <person name="Zhang L."/>
            <person name="Zhang Z."/>
            <person name="Li J."/>
            <person name="Lu G."/>
            <person name="Zhu Y."/>
            <person name="Wang Y."/>
            <person name="Huang Y."/>
            <person name="Liu J."/>
            <person name="Kang H."/>
            <person name="Chen J."/>
            <person name="Wang L."/>
            <person name="Chen A."/>
            <person name="Yu S."/>
            <person name="Gao Z."/>
            <person name="Jin L."/>
            <person name="Gu W."/>
            <person name="Wang Z."/>
            <person name="Zhao L."/>
            <person name="Shi B."/>
            <person name="Wen H."/>
            <person name="Lin R."/>
            <person name="Jones M.K."/>
            <person name="Brejova B."/>
            <person name="Vinar T."/>
            <person name="Zhao G."/>
            <person name="McManus D.P."/>
            <person name="Chen Z."/>
            <person name="Zhou Y."/>
            <person name="Wang S."/>
        </authorList>
    </citation>
    <scope>NUCLEOTIDE SEQUENCE [LARGE SCALE GENOMIC DNA]</scope>
</reference>
<evidence type="ECO:0000313" key="2">
    <source>
        <dbReference type="Proteomes" id="UP000019149"/>
    </source>
</evidence>
<gene>
    <name evidence="1" type="ORF">EGR_09817</name>
</gene>
<dbReference type="RefSeq" id="XP_024346518.1">
    <property type="nucleotide sequence ID" value="XM_024499066.1"/>
</dbReference>
<dbReference type="AlphaFoldDB" id="W6UA20"/>
<dbReference type="Proteomes" id="UP000019149">
    <property type="component" value="Unassembled WGS sequence"/>
</dbReference>
<organism evidence="1 2">
    <name type="scientific">Echinococcus granulosus</name>
    <name type="common">Hydatid tapeworm</name>
    <dbReference type="NCBI Taxonomy" id="6210"/>
    <lineage>
        <taxon>Eukaryota</taxon>
        <taxon>Metazoa</taxon>
        <taxon>Spiralia</taxon>
        <taxon>Lophotrochozoa</taxon>
        <taxon>Platyhelminthes</taxon>
        <taxon>Cestoda</taxon>
        <taxon>Eucestoda</taxon>
        <taxon>Cyclophyllidea</taxon>
        <taxon>Taeniidae</taxon>
        <taxon>Echinococcus</taxon>
        <taxon>Echinococcus granulosus group</taxon>
    </lineage>
</organism>
<accession>W6UA20</accession>
<name>W6UA20_ECHGR</name>
<dbReference type="CTD" id="36345532"/>
<comment type="caution">
    <text evidence="1">The sequence shown here is derived from an EMBL/GenBank/DDBJ whole genome shotgun (WGS) entry which is preliminary data.</text>
</comment>
<protein>
    <submittedName>
        <fullName evidence="1">Uncharacterized protein</fullName>
    </submittedName>
</protein>